<evidence type="ECO:0000313" key="1">
    <source>
        <dbReference type="Proteomes" id="UP000492821"/>
    </source>
</evidence>
<dbReference type="WBParaSite" id="Pan_g13226.t1">
    <property type="protein sequence ID" value="Pan_g13226.t1"/>
    <property type="gene ID" value="Pan_g13226"/>
</dbReference>
<dbReference type="Proteomes" id="UP000492821">
    <property type="component" value="Unassembled WGS sequence"/>
</dbReference>
<organism evidence="1 2">
    <name type="scientific">Panagrellus redivivus</name>
    <name type="common">Microworm</name>
    <dbReference type="NCBI Taxonomy" id="6233"/>
    <lineage>
        <taxon>Eukaryota</taxon>
        <taxon>Metazoa</taxon>
        <taxon>Ecdysozoa</taxon>
        <taxon>Nematoda</taxon>
        <taxon>Chromadorea</taxon>
        <taxon>Rhabditida</taxon>
        <taxon>Tylenchina</taxon>
        <taxon>Panagrolaimomorpha</taxon>
        <taxon>Panagrolaimoidea</taxon>
        <taxon>Panagrolaimidae</taxon>
        <taxon>Panagrellus</taxon>
    </lineage>
</organism>
<evidence type="ECO:0000313" key="2">
    <source>
        <dbReference type="WBParaSite" id="Pan_g13226.t1"/>
    </source>
</evidence>
<dbReference type="AlphaFoldDB" id="A0A7E4UV56"/>
<proteinExistence type="predicted"/>
<sequence>MPYPIAKLPYGLRRRLADLATPAERYNLQFAAGNASICPPKLQTFTKFNHTTDPDTNDFSFNFNHKGDIIVSKQIYGKVYIEPDSLINCNAAVYFVGLDVRCLNAEVFNHVIIRPHSIILNTYSITQEFINRLSKLTSSNANHIEISTSNNLCDLDFSDFLKAFPHVTTVTAAFHNFYSNWILEPFMFKQSQVEKLTFYIDRNTLAQQSSADLATFLKAQKRGFQLHFQVYYEGNDSLLTGDEAWQFKKALSSRLQKFRPPPSAHRWHHFTVNSYNPGFCTYIKIDNEIWYLP</sequence>
<reference evidence="2" key="2">
    <citation type="submission" date="2020-10" db="UniProtKB">
        <authorList>
            <consortium name="WormBaseParasite"/>
        </authorList>
    </citation>
    <scope>IDENTIFICATION</scope>
</reference>
<name>A0A7E4UV56_PANRE</name>
<keyword evidence="1" id="KW-1185">Reference proteome</keyword>
<reference evidence="1" key="1">
    <citation type="journal article" date="2013" name="Genetics">
        <title>The draft genome and transcriptome of Panagrellus redivivus are shaped by the harsh demands of a free-living lifestyle.</title>
        <authorList>
            <person name="Srinivasan J."/>
            <person name="Dillman A.R."/>
            <person name="Macchietto M.G."/>
            <person name="Heikkinen L."/>
            <person name="Lakso M."/>
            <person name="Fracchia K.M."/>
            <person name="Antoshechkin I."/>
            <person name="Mortazavi A."/>
            <person name="Wong G."/>
            <person name="Sternberg P.W."/>
        </authorList>
    </citation>
    <scope>NUCLEOTIDE SEQUENCE [LARGE SCALE GENOMIC DNA]</scope>
    <source>
        <strain evidence="1">MT8872</strain>
    </source>
</reference>
<protein>
    <submittedName>
        <fullName evidence="2">F-box domain-containing protein</fullName>
    </submittedName>
</protein>
<accession>A0A7E4UV56</accession>